<evidence type="ECO:0000313" key="1">
    <source>
        <dbReference type="EMBL" id="WVY90982.1"/>
    </source>
</evidence>
<protein>
    <submittedName>
        <fullName evidence="1">Uncharacterized protein</fullName>
    </submittedName>
</protein>
<accession>A0AAQ3MH12</accession>
<dbReference type="Proteomes" id="UP001374535">
    <property type="component" value="Chromosome 11"/>
</dbReference>
<organism evidence="1 2">
    <name type="scientific">Vigna mungo</name>
    <name type="common">Black gram</name>
    <name type="synonym">Phaseolus mungo</name>
    <dbReference type="NCBI Taxonomy" id="3915"/>
    <lineage>
        <taxon>Eukaryota</taxon>
        <taxon>Viridiplantae</taxon>
        <taxon>Streptophyta</taxon>
        <taxon>Embryophyta</taxon>
        <taxon>Tracheophyta</taxon>
        <taxon>Spermatophyta</taxon>
        <taxon>Magnoliopsida</taxon>
        <taxon>eudicotyledons</taxon>
        <taxon>Gunneridae</taxon>
        <taxon>Pentapetalae</taxon>
        <taxon>rosids</taxon>
        <taxon>fabids</taxon>
        <taxon>Fabales</taxon>
        <taxon>Fabaceae</taxon>
        <taxon>Papilionoideae</taxon>
        <taxon>50 kb inversion clade</taxon>
        <taxon>NPAAA clade</taxon>
        <taxon>indigoferoid/millettioid clade</taxon>
        <taxon>Phaseoleae</taxon>
        <taxon>Vigna</taxon>
    </lineage>
</organism>
<evidence type="ECO:0000313" key="2">
    <source>
        <dbReference type="Proteomes" id="UP001374535"/>
    </source>
</evidence>
<dbReference type="AlphaFoldDB" id="A0AAQ3MH12"/>
<proteinExistence type="predicted"/>
<sequence length="175" mass="19910">MSPTCLYQDRAVSTQPHSTTFINKERKKLLYCEENNVLLKTLHHLFPFKQSLLPFSLISDHSSSSSSTVLYLPSIPPTFFQLHPIYAVIYASFLYPPHQTKPCSFTTALFFEGSRASCFSSSSHSKSPLKTTTLTPCLRTNTTLHVTPLAFTSHRRERFPMHRILSTTVEPPFLQ</sequence>
<gene>
    <name evidence="1" type="ORF">V8G54_036496</name>
</gene>
<dbReference type="EMBL" id="CP144690">
    <property type="protein sequence ID" value="WVY90982.1"/>
    <property type="molecule type" value="Genomic_DNA"/>
</dbReference>
<keyword evidence="2" id="KW-1185">Reference proteome</keyword>
<name>A0AAQ3MH12_VIGMU</name>
<reference evidence="1 2" key="1">
    <citation type="journal article" date="2023" name="Life. Sci Alliance">
        <title>Evolutionary insights into 3D genome organization and epigenetic landscape of Vigna mungo.</title>
        <authorList>
            <person name="Junaid A."/>
            <person name="Singh B."/>
            <person name="Bhatia S."/>
        </authorList>
    </citation>
    <scope>NUCLEOTIDE SEQUENCE [LARGE SCALE GENOMIC DNA]</scope>
    <source>
        <strain evidence="1">Urdbean</strain>
    </source>
</reference>